<keyword evidence="1" id="KW-1133">Transmembrane helix</keyword>
<feature type="transmembrane region" description="Helical" evidence="1">
    <location>
        <begin position="12"/>
        <end position="30"/>
    </location>
</feature>
<dbReference type="EMBL" id="WNTK01000001">
    <property type="protein sequence ID" value="KAG9491478.1"/>
    <property type="molecule type" value="Genomic_DNA"/>
</dbReference>
<organism evidence="2 3">
    <name type="scientific">Eleutherodactylus coqui</name>
    <name type="common">Puerto Rican coqui</name>
    <dbReference type="NCBI Taxonomy" id="57060"/>
    <lineage>
        <taxon>Eukaryota</taxon>
        <taxon>Metazoa</taxon>
        <taxon>Chordata</taxon>
        <taxon>Craniata</taxon>
        <taxon>Vertebrata</taxon>
        <taxon>Euteleostomi</taxon>
        <taxon>Amphibia</taxon>
        <taxon>Batrachia</taxon>
        <taxon>Anura</taxon>
        <taxon>Neobatrachia</taxon>
        <taxon>Hyloidea</taxon>
        <taxon>Eleutherodactylidae</taxon>
        <taxon>Eleutherodactylinae</taxon>
        <taxon>Eleutherodactylus</taxon>
        <taxon>Eleutherodactylus</taxon>
    </lineage>
</organism>
<name>A0A8J6KEZ5_ELECQ</name>
<sequence>MSTAYRLVVGSLWLAGCTGLGCLLWSFMAPKQEQLLEMRMKEMKVNPAMMAELRAQNEIVLQALKEAAETNVNVTNKPQWRSR</sequence>
<evidence type="ECO:0008006" key="4">
    <source>
        <dbReference type="Google" id="ProtNLM"/>
    </source>
</evidence>
<dbReference type="GO" id="GO:0005739">
    <property type="term" value="C:mitochondrion"/>
    <property type="evidence" value="ECO:0007669"/>
    <property type="project" value="GOC"/>
</dbReference>
<dbReference type="OrthoDB" id="9884264at2759"/>
<proteinExistence type="predicted"/>
<keyword evidence="1" id="KW-0812">Transmembrane</keyword>
<accession>A0A8J6KEZ5</accession>
<comment type="caution">
    <text evidence="2">The sequence shown here is derived from an EMBL/GenBank/DDBJ whole genome shotgun (WGS) entry which is preliminary data.</text>
</comment>
<dbReference type="GO" id="GO:0034551">
    <property type="term" value="P:mitochondrial respiratory chain complex III assembly"/>
    <property type="evidence" value="ECO:0007669"/>
    <property type="project" value="InterPro"/>
</dbReference>
<keyword evidence="1" id="KW-0472">Membrane</keyword>
<dbReference type="InterPro" id="IPR027896">
    <property type="entry name" value="UQCC3"/>
</dbReference>
<dbReference type="AlphaFoldDB" id="A0A8J6KEZ5"/>
<reference evidence="2" key="1">
    <citation type="thesis" date="2020" institute="ProQuest LLC" country="789 East Eisenhower Parkway, Ann Arbor, MI, USA">
        <title>Comparative Genomics and Chromosome Evolution.</title>
        <authorList>
            <person name="Mudd A.B."/>
        </authorList>
    </citation>
    <scope>NUCLEOTIDE SEQUENCE</scope>
    <source>
        <strain evidence="2">HN-11 Male</strain>
        <tissue evidence="2">Kidney and liver</tissue>
    </source>
</reference>
<evidence type="ECO:0000256" key="1">
    <source>
        <dbReference type="SAM" id="Phobius"/>
    </source>
</evidence>
<dbReference type="Proteomes" id="UP000770717">
    <property type="component" value="Unassembled WGS sequence"/>
</dbReference>
<dbReference type="PROSITE" id="PS51257">
    <property type="entry name" value="PROKAR_LIPOPROTEIN"/>
    <property type="match status" value="1"/>
</dbReference>
<gene>
    <name evidence="2" type="ORF">GDO78_000141</name>
</gene>
<dbReference type="Pfam" id="PF15141">
    <property type="entry name" value="UQCC3"/>
    <property type="match status" value="1"/>
</dbReference>
<evidence type="ECO:0000313" key="2">
    <source>
        <dbReference type="EMBL" id="KAG9491478.1"/>
    </source>
</evidence>
<keyword evidence="3" id="KW-1185">Reference proteome</keyword>
<protein>
    <recommendedName>
        <fullName evidence="4">Ubiquinol-cytochrome-c reductase complex assembly factor 3</fullName>
    </recommendedName>
</protein>
<evidence type="ECO:0000313" key="3">
    <source>
        <dbReference type="Proteomes" id="UP000770717"/>
    </source>
</evidence>